<protein>
    <submittedName>
        <fullName evidence="2">Uncharacterized protein</fullName>
    </submittedName>
</protein>
<feature type="region of interest" description="Disordered" evidence="1">
    <location>
        <begin position="1"/>
        <end position="48"/>
    </location>
</feature>
<sequence>METGGNPTPHSPLSDAPSQNTEPRVVPLAQNTSIPAPEAIPTPTPPQVREMQVEIERLRAQLRAKEASLINAPGSSRGPVTNNQERVAAHGSVNEPPNGMSAPVGLIASSLSANLLEPSPGHGVVTSTGVGGPLSRIV</sequence>
<dbReference type="AlphaFoldDB" id="A0AAV2GPJ8"/>
<dbReference type="EMBL" id="OZ034822">
    <property type="protein sequence ID" value="CAL1412227.1"/>
    <property type="molecule type" value="Genomic_DNA"/>
</dbReference>
<gene>
    <name evidence="2" type="ORF">LTRI10_LOCUS51535</name>
</gene>
<evidence type="ECO:0000256" key="1">
    <source>
        <dbReference type="SAM" id="MobiDB-lite"/>
    </source>
</evidence>
<proteinExistence type="predicted"/>
<evidence type="ECO:0000313" key="3">
    <source>
        <dbReference type="Proteomes" id="UP001497516"/>
    </source>
</evidence>
<reference evidence="2 3" key="1">
    <citation type="submission" date="2024-04" db="EMBL/GenBank/DDBJ databases">
        <authorList>
            <person name="Fracassetti M."/>
        </authorList>
    </citation>
    <scope>NUCLEOTIDE SEQUENCE [LARGE SCALE GENOMIC DNA]</scope>
</reference>
<accession>A0AAV2GPJ8</accession>
<dbReference type="Proteomes" id="UP001497516">
    <property type="component" value="Chromosome 9"/>
</dbReference>
<organism evidence="2 3">
    <name type="scientific">Linum trigynum</name>
    <dbReference type="NCBI Taxonomy" id="586398"/>
    <lineage>
        <taxon>Eukaryota</taxon>
        <taxon>Viridiplantae</taxon>
        <taxon>Streptophyta</taxon>
        <taxon>Embryophyta</taxon>
        <taxon>Tracheophyta</taxon>
        <taxon>Spermatophyta</taxon>
        <taxon>Magnoliopsida</taxon>
        <taxon>eudicotyledons</taxon>
        <taxon>Gunneridae</taxon>
        <taxon>Pentapetalae</taxon>
        <taxon>rosids</taxon>
        <taxon>fabids</taxon>
        <taxon>Malpighiales</taxon>
        <taxon>Linaceae</taxon>
        <taxon>Linum</taxon>
    </lineage>
</organism>
<name>A0AAV2GPJ8_9ROSI</name>
<evidence type="ECO:0000313" key="2">
    <source>
        <dbReference type="EMBL" id="CAL1412227.1"/>
    </source>
</evidence>
<keyword evidence="3" id="KW-1185">Reference proteome</keyword>